<dbReference type="PANTHER" id="PTHR42973">
    <property type="entry name" value="BINDING OXIDOREDUCTASE, PUTATIVE (AFU_ORTHOLOGUE AFUA_1G17690)-RELATED"/>
    <property type="match status" value="1"/>
</dbReference>
<evidence type="ECO:0000256" key="2">
    <source>
        <dbReference type="ARBA" id="ARBA00005466"/>
    </source>
</evidence>
<dbReference type="InterPro" id="IPR016169">
    <property type="entry name" value="FAD-bd_PCMH_sub2"/>
</dbReference>
<gene>
    <name evidence="7" type="ORF">WG66_11065</name>
</gene>
<evidence type="ECO:0000313" key="7">
    <source>
        <dbReference type="EMBL" id="KTB36376.1"/>
    </source>
</evidence>
<feature type="domain" description="FAD-binding PCMH-type" evidence="6">
    <location>
        <begin position="35"/>
        <end position="207"/>
    </location>
</feature>
<evidence type="ECO:0000256" key="3">
    <source>
        <dbReference type="ARBA" id="ARBA00022630"/>
    </source>
</evidence>
<dbReference type="EMBL" id="LATX01001909">
    <property type="protein sequence ID" value="KTB36376.1"/>
    <property type="molecule type" value="Genomic_DNA"/>
</dbReference>
<comment type="similarity">
    <text evidence="2">Belongs to the oxygen-dependent FAD-linked oxidoreductase family.</text>
</comment>
<dbReference type="Gene3D" id="3.30.465.10">
    <property type="match status" value="1"/>
</dbReference>
<evidence type="ECO:0000259" key="6">
    <source>
        <dbReference type="PROSITE" id="PS51387"/>
    </source>
</evidence>
<keyword evidence="3" id="KW-0285">Flavoprotein</keyword>
<dbReference type="GO" id="GO:0071949">
    <property type="term" value="F:FAD binding"/>
    <property type="evidence" value="ECO:0007669"/>
    <property type="project" value="InterPro"/>
</dbReference>
<dbReference type="AlphaFoldDB" id="A0A0W0FJA5"/>
<name>A0A0W0FJA5_MONRR</name>
<dbReference type="Proteomes" id="UP000054988">
    <property type="component" value="Unassembled WGS sequence"/>
</dbReference>
<dbReference type="InterPro" id="IPR016167">
    <property type="entry name" value="FAD-bd_PCMH_sub1"/>
</dbReference>
<dbReference type="Gene3D" id="3.40.462.20">
    <property type="match status" value="1"/>
</dbReference>
<dbReference type="eggNOG" id="KOG1231">
    <property type="taxonomic scope" value="Eukaryota"/>
</dbReference>
<dbReference type="InterPro" id="IPR006094">
    <property type="entry name" value="Oxid_FAD_bind_N"/>
</dbReference>
<comment type="cofactor">
    <cofactor evidence="1">
        <name>FAD</name>
        <dbReference type="ChEBI" id="CHEBI:57692"/>
    </cofactor>
</comment>
<dbReference type="GO" id="GO:0016491">
    <property type="term" value="F:oxidoreductase activity"/>
    <property type="evidence" value="ECO:0007669"/>
    <property type="project" value="UniProtKB-KW"/>
</dbReference>
<keyword evidence="5" id="KW-0560">Oxidoreductase</keyword>
<accession>A0A0W0FJA5</accession>
<reference evidence="7 8" key="1">
    <citation type="submission" date="2015-12" db="EMBL/GenBank/DDBJ databases">
        <title>Draft genome sequence of Moniliophthora roreri, the causal agent of frosty pod rot of cacao.</title>
        <authorList>
            <person name="Aime M.C."/>
            <person name="Diaz-Valderrama J.R."/>
            <person name="Kijpornyongpan T."/>
            <person name="Phillips-Mora W."/>
        </authorList>
    </citation>
    <scope>NUCLEOTIDE SEQUENCE [LARGE SCALE GENOMIC DNA]</scope>
    <source>
        <strain evidence="7 8">MCA 2952</strain>
    </source>
</reference>
<evidence type="ECO:0000256" key="5">
    <source>
        <dbReference type="ARBA" id="ARBA00023002"/>
    </source>
</evidence>
<keyword evidence="4" id="KW-0274">FAD</keyword>
<dbReference type="InterPro" id="IPR012951">
    <property type="entry name" value="BBE"/>
</dbReference>
<dbReference type="InterPro" id="IPR036318">
    <property type="entry name" value="FAD-bd_PCMH-like_sf"/>
</dbReference>
<protein>
    <recommendedName>
        <fullName evidence="6">FAD-binding PCMH-type domain-containing protein</fullName>
    </recommendedName>
</protein>
<evidence type="ECO:0000256" key="1">
    <source>
        <dbReference type="ARBA" id="ARBA00001974"/>
    </source>
</evidence>
<dbReference type="Gene3D" id="3.30.43.10">
    <property type="entry name" value="Uridine Diphospho-n-acetylenolpyruvylglucosamine Reductase, domain 2"/>
    <property type="match status" value="1"/>
</dbReference>
<dbReference type="Pfam" id="PF08031">
    <property type="entry name" value="BBE"/>
    <property type="match status" value="1"/>
</dbReference>
<dbReference type="InterPro" id="IPR016166">
    <property type="entry name" value="FAD-bd_PCMH"/>
</dbReference>
<proteinExistence type="inferred from homology"/>
<comment type="caution">
    <text evidence="7">The sequence shown here is derived from an EMBL/GenBank/DDBJ whole genome shotgun (WGS) entry which is preliminary data.</text>
</comment>
<dbReference type="SUPFAM" id="SSF56176">
    <property type="entry name" value="FAD-binding/transporter-associated domain-like"/>
    <property type="match status" value="1"/>
</dbReference>
<dbReference type="InterPro" id="IPR050416">
    <property type="entry name" value="FAD-linked_Oxidoreductase"/>
</dbReference>
<dbReference type="PANTHER" id="PTHR42973:SF39">
    <property type="entry name" value="FAD-BINDING PCMH-TYPE DOMAIN-CONTAINING PROTEIN"/>
    <property type="match status" value="1"/>
</dbReference>
<dbReference type="PROSITE" id="PS51387">
    <property type="entry name" value="FAD_PCMH"/>
    <property type="match status" value="1"/>
</dbReference>
<evidence type="ECO:0000256" key="4">
    <source>
        <dbReference type="ARBA" id="ARBA00022827"/>
    </source>
</evidence>
<evidence type="ECO:0000313" key="8">
    <source>
        <dbReference type="Proteomes" id="UP000054988"/>
    </source>
</evidence>
<organism evidence="7 8">
    <name type="scientific">Moniliophthora roreri</name>
    <name type="common">Frosty pod rot fungus</name>
    <name type="synonym">Monilia roreri</name>
    <dbReference type="NCBI Taxonomy" id="221103"/>
    <lineage>
        <taxon>Eukaryota</taxon>
        <taxon>Fungi</taxon>
        <taxon>Dikarya</taxon>
        <taxon>Basidiomycota</taxon>
        <taxon>Agaricomycotina</taxon>
        <taxon>Agaricomycetes</taxon>
        <taxon>Agaricomycetidae</taxon>
        <taxon>Agaricales</taxon>
        <taxon>Marasmiineae</taxon>
        <taxon>Marasmiaceae</taxon>
        <taxon>Moniliophthora</taxon>
    </lineage>
</organism>
<dbReference type="Pfam" id="PF01565">
    <property type="entry name" value="FAD_binding_4"/>
    <property type="match status" value="1"/>
</dbReference>
<sequence>MSAHTLEQLKQSLHGDIVIPSDPDYLSAISRWAINAARHAKVITFAKDVDDISLALCYAKENKLSLAIRGGGHNAVGASSAQDGLVIDLSRYMNQVRVDPARRLAYVQGGAVWKDVDEAAMQHGLATVGGTVNHTGVGGLTLGGGFGWLQGSHGLTVDNLVKAVVVLSDGTAVTASANENSELFWAIRGGGCNFGICAEFVFKLHAQRRTVFAGNLVFDAEKVEKLMSVIREWYSKASEKEVAFLTCYKDAQLDKARAITFVSVFYNGTKMEGKSKFKAFLDLGPTEDTTAEIPYEMLNGLYNQYYEPGFARHMRGFRYDLVSSRVGPIRQVLERLNSLPFKEKNLSMTVMFEYNSFVKVNAVSNEAMALARHSLNNGLVLMGWSEDTPRYMMYAREVVWEILQMVSPGQRFFTGNREGFQYGEDQDHRVSSTIKGEALYGAEKYKKLQRLKRKYDPDVIFNKWFIIEPASEEENGIKVRL</sequence>